<accession>A0ABW8AK17</accession>
<evidence type="ECO:0000313" key="2">
    <source>
        <dbReference type="EMBL" id="MFI7586696.1"/>
    </source>
</evidence>
<keyword evidence="1" id="KW-0812">Transmembrane</keyword>
<protein>
    <submittedName>
        <fullName evidence="2">Pilus assembly protein</fullName>
    </submittedName>
</protein>
<dbReference type="Proteomes" id="UP001612915">
    <property type="component" value="Unassembled WGS sequence"/>
</dbReference>
<gene>
    <name evidence="2" type="ORF">ACIB24_06430</name>
</gene>
<organism evidence="2 3">
    <name type="scientific">Spongisporangium articulatum</name>
    <dbReference type="NCBI Taxonomy" id="3362603"/>
    <lineage>
        <taxon>Bacteria</taxon>
        <taxon>Bacillati</taxon>
        <taxon>Actinomycetota</taxon>
        <taxon>Actinomycetes</taxon>
        <taxon>Kineosporiales</taxon>
        <taxon>Kineosporiaceae</taxon>
        <taxon>Spongisporangium</taxon>
    </lineage>
</organism>
<comment type="caution">
    <text evidence="2">The sequence shown here is derived from an EMBL/GenBank/DDBJ whole genome shotgun (WGS) entry which is preliminary data.</text>
</comment>
<reference evidence="2 3" key="1">
    <citation type="submission" date="2024-10" db="EMBL/GenBank/DDBJ databases">
        <title>The Natural Products Discovery Center: Release of the First 8490 Sequenced Strains for Exploring Actinobacteria Biosynthetic Diversity.</title>
        <authorList>
            <person name="Kalkreuter E."/>
            <person name="Kautsar S.A."/>
            <person name="Yang D."/>
            <person name="Bader C.D."/>
            <person name="Teijaro C.N."/>
            <person name="Fluegel L."/>
            <person name="Davis C.M."/>
            <person name="Simpson J.R."/>
            <person name="Lauterbach L."/>
            <person name="Steele A.D."/>
            <person name="Gui C."/>
            <person name="Meng S."/>
            <person name="Li G."/>
            <person name="Viehrig K."/>
            <person name="Ye F."/>
            <person name="Su P."/>
            <person name="Kiefer A.F."/>
            <person name="Nichols A."/>
            <person name="Cepeda A.J."/>
            <person name="Yan W."/>
            <person name="Fan B."/>
            <person name="Jiang Y."/>
            <person name="Adhikari A."/>
            <person name="Zheng C.-J."/>
            <person name="Schuster L."/>
            <person name="Cowan T.M."/>
            <person name="Smanski M.J."/>
            <person name="Chevrette M.G."/>
            <person name="De Carvalho L.P.S."/>
            <person name="Shen B."/>
        </authorList>
    </citation>
    <scope>NUCLEOTIDE SEQUENCE [LARGE SCALE GENOMIC DNA]</scope>
    <source>
        <strain evidence="2 3">NPDC049639</strain>
    </source>
</reference>
<keyword evidence="1" id="KW-0472">Membrane</keyword>
<keyword evidence="3" id="KW-1185">Reference proteome</keyword>
<evidence type="ECO:0000313" key="3">
    <source>
        <dbReference type="Proteomes" id="UP001612915"/>
    </source>
</evidence>
<sequence length="142" mass="14692">MRRDDAGNAALEFLTLGVLLLVPLLYLVVTVGRVQAASMAADGAASLGARALSSADDERTGRRAAAGALELGLRDHGLTDVRHELDVTCSAAACLTPGARVQVTVTLEVPLPVVPQFLGPPAVTVRAHQTAVVDQYRAAGAR</sequence>
<dbReference type="EMBL" id="JBITLV010000002">
    <property type="protein sequence ID" value="MFI7586696.1"/>
    <property type="molecule type" value="Genomic_DNA"/>
</dbReference>
<evidence type="ECO:0000256" key="1">
    <source>
        <dbReference type="SAM" id="Phobius"/>
    </source>
</evidence>
<name>A0ABW8AK17_9ACTN</name>
<dbReference type="RefSeq" id="WP_398276946.1">
    <property type="nucleotide sequence ID" value="NZ_JBITLV010000002.1"/>
</dbReference>
<proteinExistence type="predicted"/>
<feature type="transmembrane region" description="Helical" evidence="1">
    <location>
        <begin position="6"/>
        <end position="29"/>
    </location>
</feature>
<keyword evidence="1" id="KW-1133">Transmembrane helix</keyword>